<sequence length="327" mass="35831">MGTTFYHISERSVERIAEVAASSVPGTLAVDAKLAGLAGRSFPRIDVHLDRQSGVAAIEAEIATAYPAPIAAITDAVRATVISHVRTLTGLDVSRVNVSVSSVEAQDLNSRVTWDDVASHSAFAIPTPIKVNQLKVTSPVTRERQPLKAIHARSLVDDMWEFNTPRPQKVASVHAPAAPTARSIRAPKPLDVQTKGFVAAEPRLRGVDKPAPAQPWSPRTPEPRVPAPFTVNSTQLKRVRVPEPAPVRRTEVPPRRRLTEVTAAPLRLRKVEARPARPLRKVTVNATPLREPQVPTPQRVIRPRAPRPQPLKQISITPVVNKYDRTR</sequence>
<evidence type="ECO:0000256" key="2">
    <source>
        <dbReference type="SAM" id="MobiDB-lite"/>
    </source>
</evidence>
<organism evidence="3 4">
    <name type="scientific">Corynebacterium hadale</name>
    <dbReference type="NCBI Taxonomy" id="2026255"/>
    <lineage>
        <taxon>Bacteria</taxon>
        <taxon>Bacillati</taxon>
        <taxon>Actinomycetota</taxon>
        <taxon>Actinomycetes</taxon>
        <taxon>Mycobacteriales</taxon>
        <taxon>Corynebacteriaceae</taxon>
        <taxon>Corynebacterium</taxon>
    </lineage>
</organism>
<dbReference type="AlphaFoldDB" id="A0A269PCM9"/>
<feature type="region of interest" description="Disordered" evidence="2">
    <location>
        <begin position="285"/>
        <end position="314"/>
    </location>
</feature>
<accession>A0A269PCM9</accession>
<gene>
    <name evidence="3" type="ORF">CIG21_08255</name>
</gene>
<feature type="region of interest" description="Disordered" evidence="2">
    <location>
        <begin position="207"/>
        <end position="229"/>
    </location>
</feature>
<dbReference type="Proteomes" id="UP000215771">
    <property type="component" value="Unassembled WGS sequence"/>
</dbReference>
<feature type="compositionally biased region" description="Pro residues" evidence="2">
    <location>
        <begin position="212"/>
        <end position="226"/>
    </location>
</feature>
<comment type="caution">
    <text evidence="3">The sequence shown here is derived from an EMBL/GenBank/DDBJ whole genome shotgun (WGS) entry which is preliminary data.</text>
</comment>
<dbReference type="InterPro" id="IPR005531">
    <property type="entry name" value="Asp23"/>
</dbReference>
<reference evidence="3 4" key="1">
    <citation type="submission" date="2017-08" db="EMBL/GenBank/DDBJ databases">
        <authorList>
            <person name="de Groot N.N."/>
        </authorList>
    </citation>
    <scope>NUCLEOTIDE SEQUENCE [LARGE SCALE GENOMIC DNA]</scope>
    <source>
        <strain evidence="3 4">NBT06-6</strain>
    </source>
</reference>
<evidence type="ECO:0000256" key="1">
    <source>
        <dbReference type="ARBA" id="ARBA00005721"/>
    </source>
</evidence>
<dbReference type="EMBL" id="NQMQ01000017">
    <property type="protein sequence ID" value="PAJ69290.1"/>
    <property type="molecule type" value="Genomic_DNA"/>
</dbReference>
<dbReference type="Pfam" id="PF03780">
    <property type="entry name" value="Asp23"/>
    <property type="match status" value="1"/>
</dbReference>
<comment type="similarity">
    <text evidence="1">Belongs to the asp23 family.</text>
</comment>
<name>A0A269PCM9_9CORY</name>
<dbReference type="RefSeq" id="WP_095277970.1">
    <property type="nucleotide sequence ID" value="NZ_CP047655.1"/>
</dbReference>
<protein>
    <recommendedName>
        <fullName evidence="5">Asp23/Gls24 family envelope stress response protein</fullName>
    </recommendedName>
</protein>
<evidence type="ECO:0000313" key="3">
    <source>
        <dbReference type="EMBL" id="PAJ69290.1"/>
    </source>
</evidence>
<evidence type="ECO:0008006" key="5">
    <source>
        <dbReference type="Google" id="ProtNLM"/>
    </source>
</evidence>
<proteinExistence type="inferred from homology"/>
<evidence type="ECO:0000313" key="4">
    <source>
        <dbReference type="Proteomes" id="UP000215771"/>
    </source>
</evidence>